<name>A0ABV7X8V8_9SPHN</name>
<dbReference type="InterPro" id="IPR013783">
    <property type="entry name" value="Ig-like_fold"/>
</dbReference>
<keyword evidence="2" id="KW-1185">Reference proteome</keyword>
<accession>A0ABV7X8V8</accession>
<comment type="caution">
    <text evidence="1">The sequence shown here is derived from an EMBL/GenBank/DDBJ whole genome shotgun (WGS) entry which is preliminary data.</text>
</comment>
<proteinExistence type="predicted"/>
<dbReference type="RefSeq" id="WP_380857267.1">
    <property type="nucleotide sequence ID" value="NZ_JBHRXV010000003.1"/>
</dbReference>
<sequence length="820" mass="86127">MSHSHDHADDLNLSSNTHIDQIIEQRYSRRQTLLGGVSATTAALFGTTLLAACGSDNEAPVVTVGENASTSSGRMVTLSGTAMDDKDTPEAAWAQISGPNVTMIGTGATVRFIAPAVAASTPLGFRFTATDSKGKSATADSTVTIAPAELGFTAVAKSLADRVTVPTGYTVTVLYALGDPLASGVSAYANNGTDGNFAQRAGDHHDGMSYFGLAATGTARDAASNSRGLLVMNHENISQRYLHANGATTTGGVRPEAEALKEIEAHGVAVVEVTRAANEGAWSYVQAGALNRRITPNTPMTINGPVRGNAQMRTRFSADGTQKRGTINNCANGYAPWGTYLTCEENYAGYFRRSATDNAARAAKQVTALNRNGVSQGAAGSYGWSTVTPADSASTVYSRWNASVIAGQPADGTGDFRNEPNQFGWVIEIDPYDVASVPRVRTALGRFAHEGAWPANFVAGRRPVYYLGDDSRGEYIFKFVSATPWEAADANSANRLAIGDKYLDSGTLYVARFDASGSGTWLPLTFGTGPLTAANTTYSFADQADVLINARLAGDVLGATKMDRPEWGAVNPKTGEVYFTLTNNNAAGRTLANADAANPRVYNDPKGAAAAAQRGNPNGHIIRFKEAGDNPEATSFMWDIYAFGAGSDLDATNINLSGLDATNDFSSPDGLWFARPTGVSGQERPLLWIQTDDGAYTDVTNCMMLAAIPGTVGDGGARSLSISDGTTTRTQGTFVGRNPGTQLRRFLVGPVEAEITGIDSTPDGRTIFVNIQHPGEETTTGFPTTFPSNWPANQATASATGRPRSATVVITKDDGGVIAL</sequence>
<evidence type="ECO:0000313" key="1">
    <source>
        <dbReference type="EMBL" id="MFC3711744.1"/>
    </source>
</evidence>
<organism evidence="1 2">
    <name type="scientific">Sphingoaurantiacus capsulatus</name>
    <dbReference type="NCBI Taxonomy" id="1771310"/>
    <lineage>
        <taxon>Bacteria</taxon>
        <taxon>Pseudomonadati</taxon>
        <taxon>Pseudomonadota</taxon>
        <taxon>Alphaproteobacteria</taxon>
        <taxon>Sphingomonadales</taxon>
        <taxon>Sphingosinicellaceae</taxon>
        <taxon>Sphingoaurantiacus</taxon>
    </lineage>
</organism>
<dbReference type="PANTHER" id="PTHR35399">
    <property type="entry name" value="SLR8030 PROTEIN"/>
    <property type="match status" value="1"/>
</dbReference>
<gene>
    <name evidence="1" type="ORF">ACFOMD_04125</name>
</gene>
<protein>
    <submittedName>
        <fullName evidence="1">Alkaline phosphatase PhoX</fullName>
    </submittedName>
</protein>
<reference evidence="2" key="1">
    <citation type="journal article" date="2019" name="Int. J. Syst. Evol. Microbiol.">
        <title>The Global Catalogue of Microorganisms (GCM) 10K type strain sequencing project: providing services to taxonomists for standard genome sequencing and annotation.</title>
        <authorList>
            <consortium name="The Broad Institute Genomics Platform"/>
            <consortium name="The Broad Institute Genome Sequencing Center for Infectious Disease"/>
            <person name="Wu L."/>
            <person name="Ma J."/>
        </authorList>
    </citation>
    <scope>NUCLEOTIDE SEQUENCE [LARGE SCALE GENOMIC DNA]</scope>
    <source>
        <strain evidence="2">KCTC 42644</strain>
    </source>
</reference>
<dbReference type="Gene3D" id="2.60.40.10">
    <property type="entry name" value="Immunoglobulins"/>
    <property type="match status" value="1"/>
</dbReference>
<dbReference type="PANTHER" id="PTHR35399:SF2">
    <property type="entry name" value="DUF839 DOMAIN-CONTAINING PROTEIN"/>
    <property type="match status" value="1"/>
</dbReference>
<dbReference type="InterPro" id="IPR008557">
    <property type="entry name" value="PhoX"/>
</dbReference>
<dbReference type="Pfam" id="PF22352">
    <property type="entry name" value="K319L-like_PKD"/>
    <property type="match status" value="1"/>
</dbReference>
<evidence type="ECO:0000313" key="2">
    <source>
        <dbReference type="Proteomes" id="UP001595615"/>
    </source>
</evidence>
<dbReference type="Proteomes" id="UP001595615">
    <property type="component" value="Unassembled WGS sequence"/>
</dbReference>
<dbReference type="Pfam" id="PF05787">
    <property type="entry name" value="PhoX"/>
    <property type="match status" value="1"/>
</dbReference>
<dbReference type="EMBL" id="JBHRXV010000003">
    <property type="protein sequence ID" value="MFC3711744.1"/>
    <property type="molecule type" value="Genomic_DNA"/>
</dbReference>